<dbReference type="RefSeq" id="WP_136434013.1">
    <property type="nucleotide sequence ID" value="NZ_JBHSNS010000002.1"/>
</dbReference>
<comment type="caution">
    <text evidence="2">The sequence shown here is derived from an EMBL/GenBank/DDBJ whole genome shotgun (WGS) entry which is preliminary data.</text>
</comment>
<reference evidence="3" key="1">
    <citation type="journal article" date="2019" name="Int. J. Syst. Evol. Microbiol.">
        <title>The Global Catalogue of Microorganisms (GCM) 10K type strain sequencing project: providing services to taxonomists for standard genome sequencing and annotation.</title>
        <authorList>
            <consortium name="The Broad Institute Genomics Platform"/>
            <consortium name="The Broad Institute Genome Sequencing Center for Infectious Disease"/>
            <person name="Wu L."/>
            <person name="Ma J."/>
        </authorList>
    </citation>
    <scope>NUCLEOTIDE SEQUENCE [LARGE SCALE GENOMIC DNA]</scope>
    <source>
        <strain evidence="3">YIM 94188</strain>
    </source>
</reference>
<dbReference type="EMBL" id="JBHSNS010000002">
    <property type="protein sequence ID" value="MFC5728566.1"/>
    <property type="molecule type" value="Genomic_DNA"/>
</dbReference>
<accession>A0ABW0ZG93</accession>
<feature type="compositionally biased region" description="Basic and acidic residues" evidence="1">
    <location>
        <begin position="66"/>
        <end position="97"/>
    </location>
</feature>
<proteinExistence type="predicted"/>
<sequence length="108" mass="11420">MTEQPTDQQTEPEGESGRIDPNVDAGQKLPPLPRPTVEPQAPPPGGPHAVPGVGGDGAYSTAARDPNPDHNPATDHELPEETRQREDTDTEATKGRADQVTPDEESPA</sequence>
<evidence type="ECO:0000313" key="2">
    <source>
        <dbReference type="EMBL" id="MFC5728566.1"/>
    </source>
</evidence>
<dbReference type="Proteomes" id="UP001596072">
    <property type="component" value="Unassembled WGS sequence"/>
</dbReference>
<gene>
    <name evidence="2" type="ORF">ACFPQB_06520</name>
</gene>
<feature type="compositionally biased region" description="Polar residues" evidence="1">
    <location>
        <begin position="1"/>
        <end position="11"/>
    </location>
</feature>
<name>A0ABW0ZG93_9ACTN</name>
<feature type="region of interest" description="Disordered" evidence="1">
    <location>
        <begin position="1"/>
        <end position="108"/>
    </location>
</feature>
<evidence type="ECO:0000256" key="1">
    <source>
        <dbReference type="SAM" id="MobiDB-lite"/>
    </source>
</evidence>
<keyword evidence="3" id="KW-1185">Reference proteome</keyword>
<organism evidence="2 3">
    <name type="scientific">Nocardioides vastitatis</name>
    <dbReference type="NCBI Taxonomy" id="2568655"/>
    <lineage>
        <taxon>Bacteria</taxon>
        <taxon>Bacillati</taxon>
        <taxon>Actinomycetota</taxon>
        <taxon>Actinomycetes</taxon>
        <taxon>Propionibacteriales</taxon>
        <taxon>Nocardioidaceae</taxon>
        <taxon>Nocardioides</taxon>
    </lineage>
</organism>
<feature type="compositionally biased region" description="Pro residues" evidence="1">
    <location>
        <begin position="30"/>
        <end position="46"/>
    </location>
</feature>
<protein>
    <submittedName>
        <fullName evidence="2">Uncharacterized protein</fullName>
    </submittedName>
</protein>
<evidence type="ECO:0000313" key="3">
    <source>
        <dbReference type="Proteomes" id="UP001596072"/>
    </source>
</evidence>